<comment type="caution">
    <text evidence="9">The sequence shown here is derived from an EMBL/GenBank/DDBJ whole genome shotgun (WGS) entry which is preliminary data.</text>
</comment>
<dbReference type="Pfam" id="PF26577">
    <property type="entry name" value="TSEN34_N"/>
    <property type="match status" value="1"/>
</dbReference>
<dbReference type="GO" id="GO:0000379">
    <property type="term" value="P:tRNA-type intron splice site recognition and cleavage"/>
    <property type="evidence" value="ECO:0007669"/>
    <property type="project" value="UniProtKB-UniRule"/>
</dbReference>
<dbReference type="Pfam" id="PF01974">
    <property type="entry name" value="tRNA_int_endo"/>
    <property type="match status" value="1"/>
</dbReference>
<dbReference type="InterPro" id="IPR006677">
    <property type="entry name" value="tRNA_intron_Endonuc_cat-like"/>
</dbReference>
<dbReference type="GO" id="GO:0000214">
    <property type="term" value="C:tRNA-intron endonuclease complex"/>
    <property type="evidence" value="ECO:0007669"/>
    <property type="project" value="UniProtKB-UniRule"/>
</dbReference>
<feature type="active site" evidence="5">
    <location>
        <position position="247"/>
    </location>
</feature>
<comment type="similarity">
    <text evidence="1 4">Belongs to the tRNA-intron endonuclease family.</text>
</comment>
<dbReference type="AlphaFoldDB" id="A0A1J8PY22"/>
<dbReference type="GO" id="GO:0003676">
    <property type="term" value="F:nucleic acid binding"/>
    <property type="evidence" value="ECO:0007669"/>
    <property type="project" value="InterPro"/>
</dbReference>
<evidence type="ECO:0000259" key="8">
    <source>
        <dbReference type="Pfam" id="PF26577"/>
    </source>
</evidence>
<dbReference type="GO" id="GO:0000213">
    <property type="term" value="F:tRNA-intron lyase activity"/>
    <property type="evidence" value="ECO:0007669"/>
    <property type="project" value="UniProtKB-UniRule"/>
</dbReference>
<protein>
    <recommendedName>
        <fullName evidence="4">tRNA-splicing endonuclease subunit Sen34</fullName>
        <ecNumber evidence="4">4.6.1.16</ecNumber>
    </recommendedName>
</protein>
<feature type="compositionally biased region" description="Polar residues" evidence="6">
    <location>
        <begin position="111"/>
        <end position="122"/>
    </location>
</feature>
<dbReference type="PIRSF" id="PIRSF017250">
    <property type="entry name" value="tRNA_splic_SEN34"/>
    <property type="match status" value="1"/>
</dbReference>
<evidence type="ECO:0000313" key="10">
    <source>
        <dbReference type="Proteomes" id="UP000183567"/>
    </source>
</evidence>
<keyword evidence="3 4" id="KW-0456">Lyase</keyword>
<sequence>MALPILLRVSNFRAYVWDVDDINTLRSHHRICGILTGTLPHLSSQNVFLGLPLQLMPEEVVLLVENGIAVLADDPSAHHSPSPSLLKLWQEERLSDARQQIALTEEKESIEASNANRAMSESAQRKRKEREERRAHATVNTAPNIPMDDSPSPPPISENPSRLAVEESPDRAVVMPSAPYTVHVPASSSRLAWYAPHSHLYSSIEAGIWKYPSTLQERARCGVFRSLWEQGFYMGVGIRFGGEYLVYPGDPLRYHSHFVASVIEAPGAALRPMEIVAHGRLGTGTKKAHLLCEWNDETKVVSYFSVEWAGFG</sequence>
<feature type="domain" description="TSEN34 N-terminal" evidence="8">
    <location>
        <begin position="7"/>
        <end position="74"/>
    </location>
</feature>
<evidence type="ECO:0000256" key="2">
    <source>
        <dbReference type="ARBA" id="ARBA00022694"/>
    </source>
</evidence>
<dbReference type="Gene3D" id="3.40.1350.10">
    <property type="match status" value="1"/>
</dbReference>
<dbReference type="InterPro" id="IPR011856">
    <property type="entry name" value="tRNA_endonuc-like_dom_sf"/>
</dbReference>
<reference evidence="9 10" key="1">
    <citation type="submission" date="2016-03" db="EMBL/GenBank/DDBJ databases">
        <title>Comparative genomics of the ectomycorrhizal sister species Rhizopogon vinicolor and Rhizopogon vesiculosus (Basidiomycota: Boletales) reveals a divergence of the mating type B locus.</title>
        <authorList>
            <person name="Mujic A.B."/>
            <person name="Kuo A."/>
            <person name="Tritt A."/>
            <person name="Lipzen A."/>
            <person name="Chen C."/>
            <person name="Johnson J."/>
            <person name="Sharma A."/>
            <person name="Barry K."/>
            <person name="Grigoriev I.V."/>
            <person name="Spatafora J.W."/>
        </authorList>
    </citation>
    <scope>NUCLEOTIDE SEQUENCE [LARGE SCALE GENOMIC DNA]</scope>
    <source>
        <strain evidence="9 10">AM-OR11-056</strain>
    </source>
</reference>
<dbReference type="InterPro" id="IPR036167">
    <property type="entry name" value="tRNA_intron_Endo_cat-like_sf"/>
</dbReference>
<proteinExistence type="inferred from homology"/>
<evidence type="ECO:0000259" key="7">
    <source>
        <dbReference type="Pfam" id="PF01974"/>
    </source>
</evidence>
<feature type="domain" description="tRNA intron endonuclease catalytic" evidence="7">
    <location>
        <begin position="220"/>
        <end position="300"/>
    </location>
</feature>
<evidence type="ECO:0000256" key="1">
    <source>
        <dbReference type="ARBA" id="ARBA00008078"/>
    </source>
</evidence>
<feature type="region of interest" description="Disordered" evidence="6">
    <location>
        <begin position="105"/>
        <end position="169"/>
    </location>
</feature>
<dbReference type="STRING" id="180088.A0A1J8PY22"/>
<comment type="function">
    <text evidence="4">Constitutes one of the two catalytic subunit of the tRNA-splicing endonuclease complex, a complex responsible for identification and cleavage of the splice sites in pre-tRNA. It cleaves pre-tRNA at the 5'- and 3'-splice sites to release the intron. The products are an intron and two tRNA half-molecules bearing 2',3'-cyclic phosphate and 5'-OH termini. There are no conserved sequences at the splice sites, but the intron is invariably located at the same site in the gene, placing the splice sites an invariant distance from the constant structural features of the tRNA body.</text>
</comment>
<feature type="active site" evidence="5">
    <location>
        <position position="255"/>
    </location>
</feature>
<dbReference type="SUPFAM" id="SSF53032">
    <property type="entry name" value="tRNA-intron endonuclease catalytic domain-like"/>
    <property type="match status" value="1"/>
</dbReference>
<evidence type="ECO:0000256" key="5">
    <source>
        <dbReference type="PIRSR" id="PIRSR017250-50"/>
    </source>
</evidence>
<organism evidence="9 10">
    <name type="scientific">Rhizopogon vesiculosus</name>
    <dbReference type="NCBI Taxonomy" id="180088"/>
    <lineage>
        <taxon>Eukaryota</taxon>
        <taxon>Fungi</taxon>
        <taxon>Dikarya</taxon>
        <taxon>Basidiomycota</taxon>
        <taxon>Agaricomycotina</taxon>
        <taxon>Agaricomycetes</taxon>
        <taxon>Agaricomycetidae</taxon>
        <taxon>Boletales</taxon>
        <taxon>Suillineae</taxon>
        <taxon>Rhizopogonaceae</taxon>
        <taxon>Rhizopogon</taxon>
    </lineage>
</organism>
<evidence type="ECO:0000256" key="4">
    <source>
        <dbReference type="PIRNR" id="PIRNR017250"/>
    </source>
</evidence>
<dbReference type="Proteomes" id="UP000183567">
    <property type="component" value="Unassembled WGS sequence"/>
</dbReference>
<keyword evidence="10" id="KW-1185">Reference proteome</keyword>
<dbReference type="CDD" id="cd22363">
    <property type="entry name" value="tRNA-intron_lyase_C"/>
    <property type="match status" value="1"/>
</dbReference>
<keyword evidence="2 4" id="KW-0819">tRNA processing</keyword>
<evidence type="ECO:0000313" key="9">
    <source>
        <dbReference type="EMBL" id="OJA13717.1"/>
    </source>
</evidence>
<dbReference type="PANTHER" id="PTHR13070">
    <property type="entry name" value="TRNA-SPLICING ENDONUCLEASE SUBUNIT SEN34-RELATED"/>
    <property type="match status" value="1"/>
</dbReference>
<dbReference type="PANTHER" id="PTHR13070:SF0">
    <property type="entry name" value="TRNA-SPLICING ENDONUCLEASE SUBUNIT SEN34"/>
    <property type="match status" value="1"/>
</dbReference>
<dbReference type="OrthoDB" id="48041at2759"/>
<dbReference type="InterPro" id="IPR016690">
    <property type="entry name" value="TSEN34"/>
</dbReference>
<accession>A0A1J8PY22</accession>
<dbReference type="InterPro" id="IPR059049">
    <property type="entry name" value="TSEN34_N"/>
</dbReference>
<name>A0A1J8PY22_9AGAM</name>
<feature type="active site" evidence="5">
    <location>
        <position position="287"/>
    </location>
</feature>
<evidence type="ECO:0000256" key="3">
    <source>
        <dbReference type="ARBA" id="ARBA00023239"/>
    </source>
</evidence>
<evidence type="ECO:0000256" key="6">
    <source>
        <dbReference type="SAM" id="MobiDB-lite"/>
    </source>
</evidence>
<dbReference type="EC" id="4.6.1.16" evidence="4"/>
<dbReference type="EMBL" id="LVVM01004029">
    <property type="protein sequence ID" value="OJA13717.1"/>
    <property type="molecule type" value="Genomic_DNA"/>
</dbReference>
<gene>
    <name evidence="9" type="ORF">AZE42_02940</name>
</gene>